<protein>
    <submittedName>
        <fullName evidence="6">Transcriptional regulator</fullName>
    </submittedName>
</protein>
<evidence type="ECO:0000256" key="1">
    <source>
        <dbReference type="ARBA" id="ARBA00010466"/>
    </source>
</evidence>
<evidence type="ECO:0000256" key="3">
    <source>
        <dbReference type="ARBA" id="ARBA00023125"/>
    </source>
</evidence>
<dbReference type="InterPro" id="IPR009057">
    <property type="entry name" value="Homeodomain-like_sf"/>
</dbReference>
<evidence type="ECO:0000313" key="7">
    <source>
        <dbReference type="Proteomes" id="UP000295748"/>
    </source>
</evidence>
<feature type="domain" description="Sugar-binding" evidence="5">
    <location>
        <begin position="100"/>
        <end position="342"/>
    </location>
</feature>
<dbReference type="Pfam" id="PF04198">
    <property type="entry name" value="Sugar-bind"/>
    <property type="match status" value="1"/>
</dbReference>
<gene>
    <name evidence="6" type="ORF">E4K62_13590</name>
</gene>
<dbReference type="InterPro" id="IPR036388">
    <property type="entry name" value="WH-like_DNA-bd_sf"/>
</dbReference>
<comment type="similarity">
    <text evidence="1">Belongs to the SorC transcriptional regulatory family.</text>
</comment>
<dbReference type="InterPro" id="IPR007324">
    <property type="entry name" value="Sugar-bd_dom_put"/>
</dbReference>
<dbReference type="InterPro" id="IPR037171">
    <property type="entry name" value="NagB/RpiA_transferase-like"/>
</dbReference>
<keyword evidence="7" id="KW-1185">Reference proteome</keyword>
<keyword evidence="3" id="KW-0238">DNA-binding</keyword>
<dbReference type="Gene3D" id="1.10.10.10">
    <property type="entry name" value="Winged helix-like DNA-binding domain superfamily/Winged helix DNA-binding domain"/>
    <property type="match status" value="1"/>
</dbReference>
<dbReference type="SUPFAM" id="SSF100950">
    <property type="entry name" value="NagB/RpiA/CoA transferase-like"/>
    <property type="match status" value="1"/>
</dbReference>
<dbReference type="PANTHER" id="PTHR34294">
    <property type="entry name" value="TRANSCRIPTIONAL REGULATOR-RELATED"/>
    <property type="match status" value="1"/>
</dbReference>
<dbReference type="SUPFAM" id="SSF46689">
    <property type="entry name" value="Homeodomain-like"/>
    <property type="match status" value="1"/>
</dbReference>
<keyword evidence="4" id="KW-0804">Transcription</keyword>
<sequence>MSSASSILSGCLQRSYPSRSHMQEQRPLRAQTSAGENTVADRALLGMVARLYYLEDLPRVDIAERLGISRFKVARLLTRAREEGVVTIAVHDHGLPDPLLSEELRAALDLRECHVVRSHGTRDNVRQQLGATAAEVLSATLSDGEVLGLTWGRSLTATTSQLSALPRVTVVQLTGFVSGEMGASPVELVREASQRAGGAVYPIFSPLFVKDAETADNLKQHPDIQKALRLFPQVTTAVVSVGSWNPPVTQVREVLAPDDVAHATARGCVADVAGILVREDGSLVDPEFQRRTVSISHEELHAVPRVMAVAGGEEKAEAIRAIAKAGLMTSLVTDHALAEAALAAIRDE</sequence>
<evidence type="ECO:0000256" key="2">
    <source>
        <dbReference type="ARBA" id="ARBA00023015"/>
    </source>
</evidence>
<dbReference type="PANTHER" id="PTHR34294:SF1">
    <property type="entry name" value="TRANSCRIPTIONAL REGULATOR LSRR"/>
    <property type="match status" value="1"/>
</dbReference>
<proteinExistence type="inferred from homology"/>
<accession>A0ABX5SXS0</accession>
<keyword evidence="2" id="KW-0805">Transcription regulation</keyword>
<dbReference type="Gene3D" id="3.40.50.1360">
    <property type="match status" value="1"/>
</dbReference>
<reference evidence="6 7" key="1">
    <citation type="submission" date="2019-03" db="EMBL/GenBank/DDBJ databases">
        <authorList>
            <person name="Dong K."/>
        </authorList>
    </citation>
    <scope>NUCLEOTIDE SEQUENCE [LARGE SCALE GENOMIC DNA]</scope>
    <source>
        <strain evidence="7">dk512</strain>
    </source>
</reference>
<dbReference type="EMBL" id="CP038266">
    <property type="protein sequence ID" value="QBR89615.1"/>
    <property type="molecule type" value="Genomic_DNA"/>
</dbReference>
<dbReference type="Proteomes" id="UP000295748">
    <property type="component" value="Chromosome"/>
</dbReference>
<organism evidence="6 7">
    <name type="scientific">Microbacterium wangchenii</name>
    <dbReference type="NCBI Taxonomy" id="2541726"/>
    <lineage>
        <taxon>Bacteria</taxon>
        <taxon>Bacillati</taxon>
        <taxon>Actinomycetota</taxon>
        <taxon>Actinomycetes</taxon>
        <taxon>Micrococcales</taxon>
        <taxon>Microbacteriaceae</taxon>
        <taxon>Microbacterium</taxon>
    </lineage>
</organism>
<evidence type="ECO:0000256" key="4">
    <source>
        <dbReference type="ARBA" id="ARBA00023163"/>
    </source>
</evidence>
<name>A0ABX5SXS0_9MICO</name>
<dbReference type="InterPro" id="IPR051054">
    <property type="entry name" value="SorC_transcr_regulators"/>
</dbReference>
<evidence type="ECO:0000313" key="6">
    <source>
        <dbReference type="EMBL" id="QBR89615.1"/>
    </source>
</evidence>
<evidence type="ECO:0000259" key="5">
    <source>
        <dbReference type="Pfam" id="PF04198"/>
    </source>
</evidence>